<dbReference type="SUPFAM" id="SSF116820">
    <property type="entry name" value="Rps17e-like"/>
    <property type="match status" value="1"/>
</dbReference>
<dbReference type="Pfam" id="PF00833">
    <property type="entry name" value="Ribosomal_S17e"/>
    <property type="match status" value="1"/>
</dbReference>
<dbReference type="Gene3D" id="1.10.60.20">
    <property type="entry name" value="Ribosomal protein S17e-like"/>
    <property type="match status" value="1"/>
</dbReference>
<dbReference type="EMBL" id="DTLS01000051">
    <property type="protein sequence ID" value="HGZ59941.1"/>
    <property type="molecule type" value="Genomic_DNA"/>
</dbReference>
<protein>
    <recommendedName>
        <fullName evidence="4">Small ribosomal subunit protein eS17</fullName>
    </recommendedName>
</protein>
<dbReference type="InterPro" id="IPR001210">
    <property type="entry name" value="Ribosomal_eS17"/>
</dbReference>
<dbReference type="InterPro" id="IPR036401">
    <property type="entry name" value="Ribosomal_eS17_sf"/>
</dbReference>
<dbReference type="GO" id="GO:0003735">
    <property type="term" value="F:structural constituent of ribosome"/>
    <property type="evidence" value="ECO:0007669"/>
    <property type="project" value="InterPro"/>
</dbReference>
<dbReference type="PANTHER" id="PTHR10732">
    <property type="entry name" value="40S RIBOSOMAL PROTEIN S17"/>
    <property type="match status" value="1"/>
</dbReference>
<reference evidence="5" key="1">
    <citation type="journal article" date="2020" name="mSystems">
        <title>Genome- and Community-Level Interaction Insights into Carbon Utilization and Element Cycling Functions of Hydrothermarchaeota in Hydrothermal Sediment.</title>
        <authorList>
            <person name="Zhou Z."/>
            <person name="Liu Y."/>
            <person name="Xu W."/>
            <person name="Pan J."/>
            <person name="Luo Z.H."/>
            <person name="Li M."/>
        </authorList>
    </citation>
    <scope>NUCLEOTIDE SEQUENCE [LARGE SCALE GENOMIC DNA]</scope>
    <source>
        <strain evidence="5">SpSt-885</strain>
    </source>
</reference>
<comment type="caution">
    <text evidence="5">The sequence shown here is derived from an EMBL/GenBank/DDBJ whole genome shotgun (WGS) entry which is preliminary data.</text>
</comment>
<comment type="similarity">
    <text evidence="1 4">Belongs to the eukaryotic ribosomal protein eS17 family.</text>
</comment>
<accession>A0A7J3SJY2</accession>
<evidence type="ECO:0000256" key="3">
    <source>
        <dbReference type="ARBA" id="ARBA00023274"/>
    </source>
</evidence>
<keyword evidence="2 4" id="KW-0689">Ribosomal protein</keyword>
<dbReference type="NCBIfam" id="NF002242">
    <property type="entry name" value="PRK01151.1"/>
    <property type="match status" value="1"/>
</dbReference>
<dbReference type="HAMAP" id="MF_00511">
    <property type="entry name" value="Ribosomal_eS17"/>
    <property type="match status" value="1"/>
</dbReference>
<sequence>MGKVRTAMVKRTARKLLSMYPTLFNESFESNKQVVRKLVDVQSKRVQNRIAGYITRLVKINKKRSAAA</sequence>
<dbReference type="AlphaFoldDB" id="A0A7J3SJY2"/>
<dbReference type="GO" id="GO:0005840">
    <property type="term" value="C:ribosome"/>
    <property type="evidence" value="ECO:0007669"/>
    <property type="project" value="UniProtKB-KW"/>
</dbReference>
<dbReference type="PANTHER" id="PTHR10732:SF0">
    <property type="entry name" value="40S RIBOSOMAL PROTEIN S17"/>
    <property type="match status" value="1"/>
</dbReference>
<dbReference type="GO" id="GO:0006412">
    <property type="term" value="P:translation"/>
    <property type="evidence" value="ECO:0007669"/>
    <property type="project" value="UniProtKB-UniRule"/>
</dbReference>
<proteinExistence type="inferred from homology"/>
<dbReference type="GO" id="GO:1990904">
    <property type="term" value="C:ribonucleoprotein complex"/>
    <property type="evidence" value="ECO:0007669"/>
    <property type="project" value="UniProtKB-KW"/>
</dbReference>
<evidence type="ECO:0000313" key="5">
    <source>
        <dbReference type="EMBL" id="HGZ59941.1"/>
    </source>
</evidence>
<name>A0A7J3SJY2_9CREN</name>
<organism evidence="5">
    <name type="scientific">Fervidicoccus fontis</name>
    <dbReference type="NCBI Taxonomy" id="683846"/>
    <lineage>
        <taxon>Archaea</taxon>
        <taxon>Thermoproteota</taxon>
        <taxon>Thermoprotei</taxon>
        <taxon>Fervidicoccales</taxon>
        <taxon>Fervidicoccaceae</taxon>
        <taxon>Fervidicoccus</taxon>
    </lineage>
</organism>
<evidence type="ECO:0000256" key="2">
    <source>
        <dbReference type="ARBA" id="ARBA00022980"/>
    </source>
</evidence>
<gene>
    <name evidence="4" type="primary">rps17e</name>
    <name evidence="5" type="ORF">ENW83_01875</name>
</gene>
<evidence type="ECO:0000256" key="4">
    <source>
        <dbReference type="HAMAP-Rule" id="MF_00511"/>
    </source>
</evidence>
<keyword evidence="3 4" id="KW-0687">Ribonucleoprotein</keyword>
<evidence type="ECO:0000256" key="1">
    <source>
        <dbReference type="ARBA" id="ARBA00010444"/>
    </source>
</evidence>